<evidence type="ECO:0000313" key="1">
    <source>
        <dbReference type="EMBL" id="KAG5181346.1"/>
    </source>
</evidence>
<accession>A0A836CEW6</accession>
<reference evidence="1" key="1">
    <citation type="submission" date="2021-02" db="EMBL/GenBank/DDBJ databases">
        <title>First Annotated Genome of the Yellow-green Alga Tribonema minus.</title>
        <authorList>
            <person name="Mahan K.M."/>
        </authorList>
    </citation>
    <scope>NUCLEOTIDE SEQUENCE</scope>
    <source>
        <strain evidence="1">UTEX B ZZ1240</strain>
    </source>
</reference>
<name>A0A836CEW6_9STRA</name>
<sequence>MRSLTRSEYESESIDALRRVHRALLSSRVHALQNDTAARRSLSQGGGADMHGASAAAAGLSPAAAAAKAAAMEAEARRRALSAAAAARKRAVQELLGTAYTPADLQAAYKFMGSSSRHVPQFCQVACDAHIGQKLVPPKSEPPAETARKKQLVTAAWGPLCVLIGTVASIKAGSTCCISPAPRPARRRRTSSCRVKSQYYVAAVARTRNRRSASKVLLNQRHHQMTCSTSQLTQGRLSWAMLSVVQAARAAVGAAVAALLARAPAGGLRGATGSAFDGQLDPLEMRTQVALSFSGLRLSDAQLAALFAALSAAAPATAAGRACGHAFQRWAAAAGAAACDADRLRLRANEAARARTRLGAAAAPAPLGR</sequence>
<proteinExistence type="predicted"/>
<keyword evidence="2" id="KW-1185">Reference proteome</keyword>
<organism evidence="1 2">
    <name type="scientific">Tribonema minus</name>
    <dbReference type="NCBI Taxonomy" id="303371"/>
    <lineage>
        <taxon>Eukaryota</taxon>
        <taxon>Sar</taxon>
        <taxon>Stramenopiles</taxon>
        <taxon>Ochrophyta</taxon>
        <taxon>PX clade</taxon>
        <taxon>Xanthophyceae</taxon>
        <taxon>Tribonematales</taxon>
        <taxon>Tribonemataceae</taxon>
        <taxon>Tribonema</taxon>
    </lineage>
</organism>
<dbReference type="EMBL" id="JAFCMP010000334">
    <property type="protein sequence ID" value="KAG5181346.1"/>
    <property type="molecule type" value="Genomic_DNA"/>
</dbReference>
<dbReference type="Proteomes" id="UP000664859">
    <property type="component" value="Unassembled WGS sequence"/>
</dbReference>
<gene>
    <name evidence="1" type="ORF">JKP88DRAFT_241601</name>
</gene>
<comment type="caution">
    <text evidence="1">The sequence shown here is derived from an EMBL/GenBank/DDBJ whole genome shotgun (WGS) entry which is preliminary data.</text>
</comment>
<protein>
    <submittedName>
        <fullName evidence="1">Uncharacterized protein</fullName>
    </submittedName>
</protein>
<dbReference type="AlphaFoldDB" id="A0A836CEW6"/>
<evidence type="ECO:0000313" key="2">
    <source>
        <dbReference type="Proteomes" id="UP000664859"/>
    </source>
</evidence>